<evidence type="ECO:0000313" key="1">
    <source>
        <dbReference type="EMBL" id="AKF06322.1"/>
    </source>
</evidence>
<reference evidence="1 2" key="1">
    <citation type="submission" date="2015-03" db="EMBL/GenBank/DDBJ databases">
        <title>Genome assembly of Sandaracinus amylolyticus DSM 53668.</title>
        <authorList>
            <person name="Sharma G."/>
            <person name="Subramanian S."/>
        </authorList>
    </citation>
    <scope>NUCLEOTIDE SEQUENCE [LARGE SCALE GENOMIC DNA]</scope>
    <source>
        <strain evidence="1 2">DSM 53668</strain>
    </source>
</reference>
<protein>
    <submittedName>
        <fullName evidence="1">Uncharacterized protein</fullName>
    </submittedName>
</protein>
<proteinExistence type="predicted"/>
<dbReference type="KEGG" id="samy:DB32_003471"/>
<accession>A0A0F6YIZ3</accession>
<dbReference type="STRING" id="927083.DB32_003471"/>
<dbReference type="Proteomes" id="UP000034883">
    <property type="component" value="Chromosome"/>
</dbReference>
<dbReference type="RefSeq" id="WP_053233505.1">
    <property type="nucleotide sequence ID" value="NZ_CP011125.1"/>
</dbReference>
<name>A0A0F6YIZ3_9BACT</name>
<organism evidence="1 2">
    <name type="scientific">Sandaracinus amylolyticus</name>
    <dbReference type="NCBI Taxonomy" id="927083"/>
    <lineage>
        <taxon>Bacteria</taxon>
        <taxon>Pseudomonadati</taxon>
        <taxon>Myxococcota</taxon>
        <taxon>Polyangia</taxon>
        <taxon>Polyangiales</taxon>
        <taxon>Sandaracinaceae</taxon>
        <taxon>Sandaracinus</taxon>
    </lineage>
</organism>
<evidence type="ECO:0000313" key="2">
    <source>
        <dbReference type="Proteomes" id="UP000034883"/>
    </source>
</evidence>
<sequence>MRSLPILEATPQWALLGAPRLVVSVWRAHVTVSAVAAIERAVEDVLRESSDRKYASITVIEKTVSMSFDDTARQASANLMKRFGASHCAHGYLVDGDGFLPAAVRTATAGLALMTRAPYPTRVFSKGGELVEWIAPIATLSRDDVLRAIAQARAATGSAAPALSRAW</sequence>
<gene>
    <name evidence="1" type="ORF">DB32_003471</name>
</gene>
<dbReference type="AlphaFoldDB" id="A0A0F6YIZ3"/>
<dbReference type="EMBL" id="CP011125">
    <property type="protein sequence ID" value="AKF06322.1"/>
    <property type="molecule type" value="Genomic_DNA"/>
</dbReference>
<keyword evidence="2" id="KW-1185">Reference proteome</keyword>